<gene>
    <name evidence="1" type="ORF">PsorP6_014094</name>
</gene>
<evidence type="ECO:0000313" key="1">
    <source>
        <dbReference type="EMBL" id="KAI9905509.1"/>
    </source>
</evidence>
<protein>
    <submittedName>
        <fullName evidence="1">Uncharacterized protein</fullName>
    </submittedName>
</protein>
<sequence length="628" mass="72928">MNCDAHHDHPSEKPQNLQLIIGWSGAPHPRRHLMWCTHPRRHLTWCTSLSPSFDVVHAKYWPKRCLRAWICTCVSKHDLVSTLVLAFLDRKKANLFCTEMQASVPASRDASVEQAVQVTLSDTVAQLTALWQTLGVCEHEQQQQKDTLVAMVEKICKARVNSWRHEVERATARVVALERDVQTLKTQFQGHGIQSTGHWCIRSLDQLCHGALREKLVALEMEFKFLDSIRTSRVAEINKLHEQLRAMDKKLGTTTTLPTHECNLSEEFKATLQELVTQKSREVHTRRAALLEAVSECEQLAQELQLAANDTFAAEITARLKKRDLSTDLLQQIAQRTVELREMALKHEAQLAEMLGQIHDLWRVLKISEKDQERFQRTLHGVGKAALASCEAELTRLQRYHKRLAATTVQIVNLRRAIEEHWDLLGYTSDQRAYFRAMMTTPDAQLSYRVFRAHEKEIERLKGHVSAMRFLTHYVVKREEILQVRAEHGVPDEQTREQIERELPKYTAILLNRIGKWEKETGVVFRWKGKPYLEQLRVEDPKREKQRSMTKQATPQQTRGQQRCSPSGGLGHRRRHIQTNRHSIEARPPTRFSGVEEQLHRRRSDPPAPQRPRWRKFIRSTFSRYNVS</sequence>
<evidence type="ECO:0000313" key="2">
    <source>
        <dbReference type="Proteomes" id="UP001163321"/>
    </source>
</evidence>
<reference evidence="1 2" key="1">
    <citation type="journal article" date="2022" name="bioRxiv">
        <title>The genome of the oomycete Peronosclerospora sorghi, a cosmopolitan pathogen of maize and sorghum, is inflated with dispersed pseudogenes.</title>
        <authorList>
            <person name="Fletcher K."/>
            <person name="Martin F."/>
            <person name="Isakeit T."/>
            <person name="Cavanaugh K."/>
            <person name="Magill C."/>
            <person name="Michelmore R."/>
        </authorList>
    </citation>
    <scope>NUCLEOTIDE SEQUENCE [LARGE SCALE GENOMIC DNA]</scope>
    <source>
        <strain evidence="1">P6</strain>
    </source>
</reference>
<dbReference type="Proteomes" id="UP001163321">
    <property type="component" value="Chromosome 9"/>
</dbReference>
<dbReference type="EMBL" id="CM047588">
    <property type="protein sequence ID" value="KAI9905509.1"/>
    <property type="molecule type" value="Genomic_DNA"/>
</dbReference>
<comment type="caution">
    <text evidence="1">The sequence shown here is derived from an EMBL/GenBank/DDBJ whole genome shotgun (WGS) entry which is preliminary data.</text>
</comment>
<organism evidence="1 2">
    <name type="scientific">Peronosclerospora sorghi</name>
    <dbReference type="NCBI Taxonomy" id="230839"/>
    <lineage>
        <taxon>Eukaryota</taxon>
        <taxon>Sar</taxon>
        <taxon>Stramenopiles</taxon>
        <taxon>Oomycota</taxon>
        <taxon>Peronosporomycetes</taxon>
        <taxon>Peronosporales</taxon>
        <taxon>Peronosporaceae</taxon>
        <taxon>Peronosclerospora</taxon>
    </lineage>
</organism>
<accession>A0ACC0VHX6</accession>
<name>A0ACC0VHX6_9STRA</name>
<keyword evidence="2" id="KW-1185">Reference proteome</keyword>
<proteinExistence type="predicted"/>